<sequence>MNFLGRGRRAIPRLTPELDDEALGRVCRQLGSAPAMPGAVDTQVDAVAQLFDSVAGDWDRIGHRMAVLADEVSDPALARSWVMRHPRSADAWLYRARIAYADLRNDGSLSNQAFAAMEDCAQAAALRPEDPTPWVVRLGLCRLLRRPGPEVMAVWREALARDHWNREADLQMLSYLTALDDASFWRVDDFVDRRCFDIPEGSPGAGLELAATLGRYARAMDGAGLGDLLSDRWWQAPRQARLLDRSVPAWTEPGFLRHAGALADLNGLAYALMQANRLRDAGLVFLRIGPVVSSWPWVADGEPLRQFTTCQRQALRFVRP</sequence>
<dbReference type="RefSeq" id="WP_196191999.1">
    <property type="nucleotide sequence ID" value="NZ_JADPRT010000001.1"/>
</dbReference>
<comment type="caution">
    <text evidence="1">The sequence shown here is derived from an EMBL/GenBank/DDBJ whole genome shotgun (WGS) entry which is preliminary data.</text>
</comment>
<name>A0A931B179_9ACTN</name>
<organism evidence="1 2">
    <name type="scientific">Streptacidiphilus fuscans</name>
    <dbReference type="NCBI Taxonomy" id="2789292"/>
    <lineage>
        <taxon>Bacteria</taxon>
        <taxon>Bacillati</taxon>
        <taxon>Actinomycetota</taxon>
        <taxon>Actinomycetes</taxon>
        <taxon>Kitasatosporales</taxon>
        <taxon>Streptomycetaceae</taxon>
        <taxon>Streptacidiphilus</taxon>
    </lineage>
</organism>
<gene>
    <name evidence="1" type="ORF">I2501_02060</name>
</gene>
<evidence type="ECO:0000313" key="1">
    <source>
        <dbReference type="EMBL" id="MBF9066822.1"/>
    </source>
</evidence>
<dbReference type="Proteomes" id="UP000657385">
    <property type="component" value="Unassembled WGS sequence"/>
</dbReference>
<keyword evidence="2" id="KW-1185">Reference proteome</keyword>
<dbReference type="SUPFAM" id="SSF48439">
    <property type="entry name" value="Protein prenylyltransferase"/>
    <property type="match status" value="1"/>
</dbReference>
<evidence type="ECO:0008006" key="3">
    <source>
        <dbReference type="Google" id="ProtNLM"/>
    </source>
</evidence>
<accession>A0A931B179</accession>
<proteinExistence type="predicted"/>
<dbReference type="EMBL" id="JADPRT010000001">
    <property type="protein sequence ID" value="MBF9066822.1"/>
    <property type="molecule type" value="Genomic_DNA"/>
</dbReference>
<evidence type="ECO:0000313" key="2">
    <source>
        <dbReference type="Proteomes" id="UP000657385"/>
    </source>
</evidence>
<reference evidence="1" key="1">
    <citation type="submission" date="2020-11" db="EMBL/GenBank/DDBJ databases">
        <title>Isolation and identification of active actinomycetes.</title>
        <authorList>
            <person name="Yu B."/>
        </authorList>
    </citation>
    <scope>NUCLEOTIDE SEQUENCE</scope>
    <source>
        <strain evidence="1">NEAU-YB345</strain>
    </source>
</reference>
<dbReference type="AlphaFoldDB" id="A0A931B179"/>
<protein>
    <recommendedName>
        <fullName evidence="3">DUF4034 domain-containing protein</fullName>
    </recommendedName>
</protein>